<comment type="cofactor">
    <cofactor evidence="19">
        <name>heme</name>
        <dbReference type="ChEBI" id="CHEBI:30413"/>
    </cofactor>
    <text evidence="19">Binds 2 heme groups non-covalently.</text>
</comment>
<dbReference type="InterPro" id="IPR030689">
    <property type="entry name" value="Cytochrome_b"/>
</dbReference>
<evidence type="ECO:0000256" key="11">
    <source>
        <dbReference type="ARBA" id="ARBA00022982"/>
    </source>
</evidence>
<dbReference type="InterPro" id="IPR048259">
    <property type="entry name" value="Cytochrome_b_N_euk/bac"/>
</dbReference>
<dbReference type="GO" id="GO:0046872">
    <property type="term" value="F:metal ion binding"/>
    <property type="evidence" value="ECO:0007669"/>
    <property type="project" value="UniProtKB-UniRule"/>
</dbReference>
<evidence type="ECO:0000256" key="16">
    <source>
        <dbReference type="ARBA" id="ARBA00023136"/>
    </source>
</evidence>
<keyword evidence="13 19" id="KW-0408">Iron</keyword>
<dbReference type="InterPro" id="IPR027387">
    <property type="entry name" value="Cytb/b6-like_sf"/>
</dbReference>
<comment type="similarity">
    <text evidence="17 20">Belongs to the cytochrome b family.</text>
</comment>
<gene>
    <name evidence="23" type="primary">cob</name>
</gene>
<evidence type="ECO:0000256" key="2">
    <source>
        <dbReference type="ARBA" id="ARBA00004448"/>
    </source>
</evidence>
<dbReference type="InterPro" id="IPR016174">
    <property type="entry name" value="Di-haem_cyt_TM"/>
</dbReference>
<feature type="binding site" description="axial binding residue" evidence="19">
    <location>
        <position position="86"/>
    </location>
    <ligand>
        <name>heme b</name>
        <dbReference type="ChEBI" id="CHEBI:60344"/>
        <label>b562</label>
    </ligand>
    <ligandPart>
        <name>Fe</name>
        <dbReference type="ChEBI" id="CHEBI:18248"/>
    </ligandPart>
</feature>
<keyword evidence="12 20" id="KW-1133">Transmembrane helix</keyword>
<dbReference type="GO" id="GO:0008121">
    <property type="term" value="F:quinol-cytochrome-c reductase activity"/>
    <property type="evidence" value="ECO:0007669"/>
    <property type="project" value="InterPro"/>
</dbReference>
<feature type="transmembrane region" description="Helical" evidence="20">
    <location>
        <begin position="290"/>
        <end position="309"/>
    </location>
</feature>
<keyword evidence="16 20" id="KW-0472">Membrane</keyword>
<evidence type="ECO:0000256" key="14">
    <source>
        <dbReference type="ARBA" id="ARBA00023075"/>
    </source>
</evidence>
<feature type="transmembrane region" description="Helical" evidence="20">
    <location>
        <begin position="321"/>
        <end position="343"/>
    </location>
</feature>
<feature type="binding site" description="axial binding residue" evidence="19">
    <location>
        <position position="100"/>
    </location>
    <ligand>
        <name>heme b</name>
        <dbReference type="ChEBI" id="CHEBI:60344"/>
        <label>b566</label>
    </ligand>
    <ligandPart>
        <name>Fe</name>
        <dbReference type="ChEBI" id="CHEBI:18248"/>
    </ligandPart>
</feature>
<feature type="transmembrane region" description="Helical" evidence="20">
    <location>
        <begin position="181"/>
        <end position="202"/>
    </location>
</feature>
<feature type="binding site" evidence="18">
    <location>
        <position position="204"/>
    </location>
    <ligand>
        <name>a ubiquinone</name>
        <dbReference type="ChEBI" id="CHEBI:16389"/>
    </ligand>
</feature>
<evidence type="ECO:0000256" key="6">
    <source>
        <dbReference type="ARBA" id="ARBA00022617"/>
    </source>
</evidence>
<keyword evidence="7 20" id="KW-0679">Respiratory chain</keyword>
<evidence type="ECO:0000256" key="7">
    <source>
        <dbReference type="ARBA" id="ARBA00022660"/>
    </source>
</evidence>
<evidence type="ECO:0000256" key="3">
    <source>
        <dbReference type="ARBA" id="ARBA00011649"/>
    </source>
</evidence>
<evidence type="ECO:0000259" key="22">
    <source>
        <dbReference type="PROSITE" id="PS51003"/>
    </source>
</evidence>
<evidence type="ECO:0000256" key="10">
    <source>
        <dbReference type="ARBA" id="ARBA00022792"/>
    </source>
</evidence>
<feature type="transmembrane region" description="Helical" evidence="20">
    <location>
        <begin position="113"/>
        <end position="136"/>
    </location>
</feature>
<dbReference type="GO" id="GO:0006122">
    <property type="term" value="P:mitochondrial electron transport, ubiquinol to cytochrome c"/>
    <property type="evidence" value="ECO:0007669"/>
    <property type="project" value="TreeGrafter"/>
</dbReference>
<evidence type="ECO:0000256" key="15">
    <source>
        <dbReference type="ARBA" id="ARBA00023128"/>
    </source>
</evidence>
<dbReference type="FunFam" id="1.20.810.10:FF:000002">
    <property type="entry name" value="Cytochrome b"/>
    <property type="match status" value="1"/>
</dbReference>
<dbReference type="InterPro" id="IPR005797">
    <property type="entry name" value="Cyt_b/b6_N"/>
</dbReference>
<dbReference type="InterPro" id="IPR005798">
    <property type="entry name" value="Cyt_b/b6_C"/>
</dbReference>
<comment type="subunit">
    <text evidence="3">The main subunits of complex b-c1 are: cytochrome b, cytochrome c1 and the Rieske protein.</text>
</comment>
<evidence type="ECO:0000256" key="20">
    <source>
        <dbReference type="RuleBase" id="RU362117"/>
    </source>
</evidence>
<dbReference type="SUPFAM" id="SSF81342">
    <property type="entry name" value="Transmembrane di-heme cytochromes"/>
    <property type="match status" value="1"/>
</dbReference>
<keyword evidence="8 20" id="KW-0812">Transmembrane</keyword>
<keyword evidence="5 20" id="KW-0813">Transport</keyword>
<keyword evidence="14" id="KW-0830">Ubiquinone</keyword>
<dbReference type="Pfam" id="PF00032">
    <property type="entry name" value="Cytochrom_B_C"/>
    <property type="match status" value="1"/>
</dbReference>
<dbReference type="PROSITE" id="PS51003">
    <property type="entry name" value="CYTB_CTER"/>
    <property type="match status" value="1"/>
</dbReference>
<evidence type="ECO:0000256" key="1">
    <source>
        <dbReference type="ARBA" id="ARBA00002566"/>
    </source>
</evidence>
<dbReference type="CDD" id="cd00290">
    <property type="entry name" value="cytochrome_b_C"/>
    <property type="match status" value="1"/>
</dbReference>
<comment type="subcellular location">
    <subcellularLocation>
        <location evidence="2">Mitochondrion inner membrane</location>
        <topology evidence="2">Multi-pass membrane protein</topology>
    </subcellularLocation>
</comment>
<keyword evidence="10" id="KW-0999">Mitochondrion inner membrane</keyword>
<dbReference type="EMBL" id="KT876896">
    <property type="protein sequence ID" value="ANJ70458.1"/>
    <property type="molecule type" value="Genomic_DNA"/>
</dbReference>
<feature type="transmembrane region" description="Helical" evidence="20">
    <location>
        <begin position="39"/>
        <end position="60"/>
    </location>
</feature>
<feature type="transmembrane region" description="Helical" evidence="20">
    <location>
        <begin position="80"/>
        <end position="101"/>
    </location>
</feature>
<protein>
    <recommendedName>
        <fullName evidence="4 20">Cytochrome b</fullName>
    </recommendedName>
</protein>
<keyword evidence="15 20" id="KW-0496">Mitochondrion</keyword>
<evidence type="ECO:0000256" key="4">
    <source>
        <dbReference type="ARBA" id="ARBA00013531"/>
    </source>
</evidence>
<name>A0A191ZRG5_9DYTI</name>
<dbReference type="PROSITE" id="PS51002">
    <property type="entry name" value="CYTB_NTER"/>
    <property type="match status" value="1"/>
</dbReference>
<reference evidence="23" key="1">
    <citation type="journal article" date="2016" name="Mol. Ecol. Resour.">
        <title>Lessons from genome skimming of arthropod-preserving ethanol.</title>
        <authorList>
            <person name="Linard B."/>
            <person name="Arribas P."/>
            <person name="Andujar C."/>
            <person name="Crampton-Platt A."/>
            <person name="Vogler A.P."/>
        </authorList>
    </citation>
    <scope>NUCLEOTIDE SEQUENCE</scope>
</reference>
<evidence type="ECO:0000256" key="5">
    <source>
        <dbReference type="ARBA" id="ARBA00022448"/>
    </source>
</evidence>
<feature type="binding site" description="axial binding residue" evidence="19">
    <location>
        <position position="185"/>
    </location>
    <ligand>
        <name>heme b</name>
        <dbReference type="ChEBI" id="CHEBI:60344"/>
        <label>b562</label>
    </ligand>
    <ligandPart>
        <name>Fe</name>
        <dbReference type="ChEBI" id="CHEBI:18248"/>
    </ligandPart>
</feature>
<feature type="domain" description="Cytochrome b/b6 C-terminal region profile" evidence="22">
    <location>
        <begin position="213"/>
        <end position="380"/>
    </location>
</feature>
<dbReference type="InterPro" id="IPR036150">
    <property type="entry name" value="Cyt_b/b6_C_sf"/>
</dbReference>
<feature type="binding site" description="axial binding residue" evidence="19">
    <location>
        <position position="199"/>
    </location>
    <ligand>
        <name>heme b</name>
        <dbReference type="ChEBI" id="CHEBI:60344"/>
        <label>b566</label>
    </ligand>
    <ligandPart>
        <name>Fe</name>
        <dbReference type="ChEBI" id="CHEBI:18248"/>
    </ligandPart>
</feature>
<feature type="transmembrane region" description="Helical" evidence="20">
    <location>
        <begin position="232"/>
        <end position="253"/>
    </location>
</feature>
<feature type="transmembrane region" description="Helical" evidence="20">
    <location>
        <begin position="349"/>
        <end position="367"/>
    </location>
</feature>
<evidence type="ECO:0000256" key="13">
    <source>
        <dbReference type="ARBA" id="ARBA00023004"/>
    </source>
</evidence>
<evidence type="ECO:0000256" key="19">
    <source>
        <dbReference type="PIRSR" id="PIRSR038885-2"/>
    </source>
</evidence>
<organism evidence="23">
    <name type="scientific">Hydroporus obscurus</name>
    <dbReference type="NCBI Taxonomy" id="210121"/>
    <lineage>
        <taxon>Eukaryota</taxon>
        <taxon>Metazoa</taxon>
        <taxon>Ecdysozoa</taxon>
        <taxon>Arthropoda</taxon>
        <taxon>Hexapoda</taxon>
        <taxon>Insecta</taxon>
        <taxon>Pterygota</taxon>
        <taxon>Neoptera</taxon>
        <taxon>Endopterygota</taxon>
        <taxon>Coleoptera</taxon>
        <taxon>Adephaga</taxon>
        <taxon>Dytiscoidea</taxon>
        <taxon>Dytiscidae</taxon>
        <taxon>Hydroporinae</taxon>
        <taxon>Hydroporini</taxon>
        <taxon>Hydroporus</taxon>
    </lineage>
</organism>
<dbReference type="Gene3D" id="1.20.810.10">
    <property type="entry name" value="Cytochrome Bc1 Complex, Chain C"/>
    <property type="match status" value="1"/>
</dbReference>
<comment type="cofactor">
    <cofactor evidence="20">
        <name>heme b</name>
        <dbReference type="ChEBI" id="CHEBI:60344"/>
    </cofactor>
    <text evidence="20">Binds 2 heme groups non-covalently.</text>
</comment>
<dbReference type="InterPro" id="IPR048260">
    <property type="entry name" value="Cytochrome_b_C_euk/bac"/>
</dbReference>
<evidence type="ECO:0000256" key="8">
    <source>
        <dbReference type="ARBA" id="ARBA00022692"/>
    </source>
</evidence>
<comment type="function">
    <text evidence="1 20">Component of the ubiquinol-cytochrome c reductase complex (complex III or cytochrome b-c1 complex) that is part of the mitochondrial respiratory chain. The b-c1 complex mediates electron transfer from ubiquinol to cytochrome c. Contributes to the generation of a proton gradient across the mitochondrial membrane that is then used for ATP synthesis.</text>
</comment>
<evidence type="ECO:0000256" key="17">
    <source>
        <dbReference type="ARBA" id="ARBA00061233"/>
    </source>
</evidence>
<dbReference type="PIRSF" id="PIRSF038885">
    <property type="entry name" value="COB"/>
    <property type="match status" value="1"/>
</dbReference>
<keyword evidence="6 19" id="KW-0349">Heme</keyword>
<dbReference type="SUPFAM" id="SSF81648">
    <property type="entry name" value="a domain/subunit of cytochrome bc1 complex (Ubiquinol-cytochrome c reductase)"/>
    <property type="match status" value="1"/>
</dbReference>
<dbReference type="CDD" id="cd00284">
    <property type="entry name" value="Cytochrome_b_N"/>
    <property type="match status" value="1"/>
</dbReference>
<accession>A0A191ZRG5</accession>
<keyword evidence="11 20" id="KW-0249">Electron transport</keyword>
<sequence length="380" mass="43863">MLMNKPMRINHPLFKIMNSALIDLPSPSNISLWWNFGSLLGLCLSIQIITGIFLAMHYTANIEMAFYSVNHICRDVNYGWLMRTLHANGASFFFICIYIHIGRGMYYGSYKLIQTWLIGVIILFMVMGTAFMGYVLPWGQMSFWGATVITNLLSAVPYLGTMLVQWVWGGFAVDNATLTRFFTIHFLLPFIIIALVIIHLLFLHQTGSNNPLGSNSNIDKIPFHPYFSFKDIMGFMILMMSLTMITLMNPYLLGDPDNFIPANPLVTPVHIQPEWYFLFAYAILRSIPNKLGGVIALIMSILILMILPFSNKSKFQSLKFYPINQLLFWMFIIIVILLTWIGMRTVEEPYIITGQILTILYFLYFIINPMINKMWDWFIL</sequence>
<dbReference type="AlphaFoldDB" id="A0A191ZRG5"/>
<evidence type="ECO:0000313" key="23">
    <source>
        <dbReference type="EMBL" id="ANJ70458.1"/>
    </source>
</evidence>
<evidence type="ECO:0000256" key="12">
    <source>
        <dbReference type="ARBA" id="ARBA00022989"/>
    </source>
</evidence>
<dbReference type="GO" id="GO:0016491">
    <property type="term" value="F:oxidoreductase activity"/>
    <property type="evidence" value="ECO:0007669"/>
    <property type="project" value="UniProtKB-UniRule"/>
</dbReference>
<geneLocation type="mitochondrion" evidence="23"/>
<evidence type="ECO:0000256" key="18">
    <source>
        <dbReference type="PIRSR" id="PIRSR038885-1"/>
    </source>
</evidence>
<dbReference type="Pfam" id="PF00033">
    <property type="entry name" value="Cytochrome_B"/>
    <property type="match status" value="1"/>
</dbReference>
<feature type="transmembrane region" description="Helical" evidence="20">
    <location>
        <begin position="142"/>
        <end position="169"/>
    </location>
</feature>
<feature type="domain" description="Cytochrome b/b6 N-terminal region profile" evidence="21">
    <location>
        <begin position="1"/>
        <end position="212"/>
    </location>
</feature>
<dbReference type="GO" id="GO:0045275">
    <property type="term" value="C:respiratory chain complex III"/>
    <property type="evidence" value="ECO:0007669"/>
    <property type="project" value="InterPro"/>
</dbReference>
<keyword evidence="9 19" id="KW-0479">Metal-binding</keyword>
<proteinExistence type="inferred from homology"/>
<evidence type="ECO:0000256" key="9">
    <source>
        <dbReference type="ARBA" id="ARBA00022723"/>
    </source>
</evidence>
<evidence type="ECO:0000259" key="21">
    <source>
        <dbReference type="PROSITE" id="PS51002"/>
    </source>
</evidence>
<dbReference type="GO" id="GO:0005743">
    <property type="term" value="C:mitochondrial inner membrane"/>
    <property type="evidence" value="ECO:0007669"/>
    <property type="project" value="UniProtKB-SubCell"/>
</dbReference>
<dbReference type="PANTHER" id="PTHR19271:SF16">
    <property type="entry name" value="CYTOCHROME B"/>
    <property type="match status" value="1"/>
</dbReference>
<dbReference type="PANTHER" id="PTHR19271">
    <property type="entry name" value="CYTOCHROME B"/>
    <property type="match status" value="1"/>
</dbReference>